<feature type="transmembrane region" description="Helical" evidence="7">
    <location>
        <begin position="300"/>
        <end position="318"/>
    </location>
</feature>
<protein>
    <submittedName>
        <fullName evidence="8">Lipopolysaccharide biosynthesis protein</fullName>
    </submittedName>
</protein>
<evidence type="ECO:0000313" key="8">
    <source>
        <dbReference type="EMBL" id="GEN58632.1"/>
    </source>
</evidence>
<evidence type="ECO:0000256" key="3">
    <source>
        <dbReference type="ARBA" id="ARBA00022475"/>
    </source>
</evidence>
<keyword evidence="3" id="KW-1003">Cell membrane</keyword>
<feature type="transmembrane region" description="Helical" evidence="7">
    <location>
        <begin position="93"/>
        <end position="112"/>
    </location>
</feature>
<evidence type="ECO:0000256" key="5">
    <source>
        <dbReference type="ARBA" id="ARBA00022989"/>
    </source>
</evidence>
<dbReference type="Pfam" id="PF13440">
    <property type="entry name" value="Polysacc_synt_3"/>
    <property type="match status" value="1"/>
</dbReference>
<feature type="transmembrane region" description="Helical" evidence="7">
    <location>
        <begin position="338"/>
        <end position="360"/>
    </location>
</feature>
<evidence type="ECO:0000256" key="7">
    <source>
        <dbReference type="SAM" id="Phobius"/>
    </source>
</evidence>
<keyword evidence="5 7" id="KW-1133">Transmembrane helix</keyword>
<dbReference type="AlphaFoldDB" id="A0A511X6S0"/>
<reference evidence="8 9" key="1">
    <citation type="submission" date="2019-07" db="EMBL/GenBank/DDBJ databases">
        <title>Whole genome shotgun sequence of Acetobacter nitrogenifigens NBRC 105050.</title>
        <authorList>
            <person name="Hosoyama A."/>
            <person name="Uohara A."/>
            <person name="Ohji S."/>
            <person name="Ichikawa N."/>
        </authorList>
    </citation>
    <scope>NUCLEOTIDE SEQUENCE [LARGE SCALE GENOMIC DNA]</scope>
    <source>
        <strain evidence="8 9">NBRC 105050</strain>
    </source>
</reference>
<comment type="subcellular location">
    <subcellularLocation>
        <location evidence="1">Cell membrane</location>
        <topology evidence="1">Multi-pass membrane protein</topology>
    </subcellularLocation>
</comment>
<proteinExistence type="inferred from homology"/>
<feature type="transmembrane region" description="Helical" evidence="7">
    <location>
        <begin position="124"/>
        <end position="146"/>
    </location>
</feature>
<comment type="caution">
    <text evidence="8">The sequence shown here is derived from an EMBL/GenBank/DDBJ whole genome shotgun (WGS) entry which is preliminary data.</text>
</comment>
<dbReference type="RefSeq" id="WP_051291869.1">
    <property type="nucleotide sequence ID" value="NZ_AUBI01000001.1"/>
</dbReference>
<feature type="transmembrane region" description="Helical" evidence="7">
    <location>
        <begin position="166"/>
        <end position="199"/>
    </location>
</feature>
<feature type="transmembrane region" description="Helical" evidence="7">
    <location>
        <begin position="456"/>
        <end position="477"/>
    </location>
</feature>
<accession>A0A511X6S0</accession>
<evidence type="ECO:0000256" key="1">
    <source>
        <dbReference type="ARBA" id="ARBA00004651"/>
    </source>
</evidence>
<feature type="transmembrane region" description="Helical" evidence="7">
    <location>
        <begin position="394"/>
        <end position="415"/>
    </location>
</feature>
<dbReference type="CDD" id="cd13127">
    <property type="entry name" value="MATE_tuaB_like"/>
    <property type="match status" value="1"/>
</dbReference>
<evidence type="ECO:0000256" key="2">
    <source>
        <dbReference type="ARBA" id="ARBA00007430"/>
    </source>
</evidence>
<evidence type="ECO:0000256" key="6">
    <source>
        <dbReference type="ARBA" id="ARBA00023136"/>
    </source>
</evidence>
<comment type="similarity">
    <text evidence="2">Belongs to the polysaccharide synthase family.</text>
</comment>
<keyword evidence="4 7" id="KW-0812">Transmembrane</keyword>
<dbReference type="InterPro" id="IPR050833">
    <property type="entry name" value="Poly_Biosynth_Transport"/>
</dbReference>
<feature type="transmembrane region" description="Helical" evidence="7">
    <location>
        <begin position="52"/>
        <end position="73"/>
    </location>
</feature>
<gene>
    <name evidence="8" type="ORF">ANI02nite_05160</name>
</gene>
<evidence type="ECO:0000256" key="4">
    <source>
        <dbReference type="ARBA" id="ARBA00022692"/>
    </source>
</evidence>
<feature type="transmembrane region" description="Helical" evidence="7">
    <location>
        <begin position="427"/>
        <end position="450"/>
    </location>
</feature>
<organism evidence="8 9">
    <name type="scientific">Acetobacter nitrogenifigens DSM 23921 = NBRC 105050</name>
    <dbReference type="NCBI Taxonomy" id="1120919"/>
    <lineage>
        <taxon>Bacteria</taxon>
        <taxon>Pseudomonadati</taxon>
        <taxon>Pseudomonadota</taxon>
        <taxon>Alphaproteobacteria</taxon>
        <taxon>Acetobacterales</taxon>
        <taxon>Acetobacteraceae</taxon>
        <taxon>Acetobacter</taxon>
    </lineage>
</organism>
<keyword evidence="6 7" id="KW-0472">Membrane</keyword>
<dbReference type="PANTHER" id="PTHR30250">
    <property type="entry name" value="PST FAMILY PREDICTED COLANIC ACID TRANSPORTER"/>
    <property type="match status" value="1"/>
</dbReference>
<dbReference type="STRING" id="1120919.GCA_000429165_00526"/>
<feature type="transmembrane region" description="Helical" evidence="7">
    <location>
        <begin position="24"/>
        <end position="45"/>
    </location>
</feature>
<dbReference type="EMBL" id="BJYF01000001">
    <property type="protein sequence ID" value="GEN58632.1"/>
    <property type="molecule type" value="Genomic_DNA"/>
</dbReference>
<sequence length="503" mass="54843">MTAVRARDAGEAGKDLSRAATSGFVWLLVQSFAARGIGFFSQLILARLLLPADFGAIGLAYTVTGVANSLVSFGVDDVLLQRQKSIRWWSTPAFWLCLGLGTLGMVVMIAAAPFAARWYHAPELVGLIAAIAVATPLRTLATVPAVRIRAEMDFRFLATFNTFDIFALQVLTIVFAACGLGAYSFAIPFPILAAVRAVWFWRRSPPEIRNRARVVQLRYLMSNSSVVFLTKTLIEIVNQGDYIVLGLIASQSIVGFYFFAFRFSVQPVRMLAGNFTNVLFPALAQLRYDPARQTQAAVKACRLLAFLVMPFCFLQAALARPGLHLLFGERWMDAVPYVQILSIGLPFDAISWITGALLSARREFRRAFVYALVSTPAFFGLVLLGAWLGQAMGVAIAVGVYYFVYPPATSFLVLCKSGVSWRAVVDFYLSPSALAAVAVGLGQLGAASSAFAGHDFAQCMVIGVACCVAYPALVFVFKRDMFEQIAQRFRNMSGKLGRKLSAA</sequence>
<keyword evidence="9" id="KW-1185">Reference proteome</keyword>
<dbReference type="PANTHER" id="PTHR30250:SF10">
    <property type="entry name" value="LIPOPOLYSACCHARIDE BIOSYNTHESIS PROTEIN WZXC"/>
    <property type="match status" value="1"/>
</dbReference>
<name>A0A511X6S0_9PROT</name>
<feature type="transmembrane region" description="Helical" evidence="7">
    <location>
        <begin position="367"/>
        <end position="388"/>
    </location>
</feature>
<dbReference type="GO" id="GO:0005886">
    <property type="term" value="C:plasma membrane"/>
    <property type="evidence" value="ECO:0007669"/>
    <property type="project" value="UniProtKB-SubCell"/>
</dbReference>
<dbReference type="Proteomes" id="UP000321635">
    <property type="component" value="Unassembled WGS sequence"/>
</dbReference>
<feature type="transmembrane region" description="Helical" evidence="7">
    <location>
        <begin position="242"/>
        <end position="261"/>
    </location>
</feature>
<evidence type="ECO:0000313" key="9">
    <source>
        <dbReference type="Proteomes" id="UP000321635"/>
    </source>
</evidence>